<dbReference type="OMA" id="MWKTLTY"/>
<keyword evidence="8" id="KW-0560">Oxidoreductase</keyword>
<evidence type="ECO:0000256" key="8">
    <source>
        <dbReference type="ARBA" id="ARBA00023002"/>
    </source>
</evidence>
<evidence type="ECO:0000256" key="6">
    <source>
        <dbReference type="ARBA" id="ARBA00022946"/>
    </source>
</evidence>
<dbReference type="Gene3D" id="4.10.95.10">
    <property type="entry name" value="Cytochrome c oxidase, subunit VIa"/>
    <property type="match status" value="1"/>
</dbReference>
<dbReference type="VEuPathDB" id="VectorBase:HLOH_054933"/>
<proteinExistence type="inferred from homology"/>
<evidence type="ECO:0000313" key="15">
    <source>
        <dbReference type="Proteomes" id="UP000821853"/>
    </source>
</evidence>
<gene>
    <name evidence="14" type="ORF">HPB48_002699</name>
</gene>
<dbReference type="Proteomes" id="UP000821853">
    <property type="component" value="Unassembled WGS sequence"/>
</dbReference>
<keyword evidence="9 12" id="KW-0496">Mitochondrion</keyword>
<comment type="caution">
    <text evidence="14">The sequence shown here is derived from an EMBL/GenBank/DDBJ whole genome shotgun (WGS) entry which is preliminary data.</text>
</comment>
<sequence>MASPTVTQFFRNFSKSAARLSAHGDHASHEAGVLLWKRLTYFVAFPAIGLCALNVFLTEKEHMKHYHRPEYKPYEYLHVRSKRYPWGDGNHTLFHNPQKNWVPGGYDK</sequence>
<evidence type="ECO:0000256" key="7">
    <source>
        <dbReference type="ARBA" id="ARBA00022989"/>
    </source>
</evidence>
<keyword evidence="5 12" id="KW-0999">Mitochondrion inner membrane</keyword>
<dbReference type="Pfam" id="PF02046">
    <property type="entry name" value="COX6A"/>
    <property type="match status" value="1"/>
</dbReference>
<dbReference type="PIRSF" id="PIRSF000277">
    <property type="entry name" value="COX6A1"/>
    <property type="match status" value="1"/>
</dbReference>
<dbReference type="GO" id="GO:0030234">
    <property type="term" value="F:enzyme regulator activity"/>
    <property type="evidence" value="ECO:0007669"/>
    <property type="project" value="TreeGrafter"/>
</dbReference>
<evidence type="ECO:0000256" key="3">
    <source>
        <dbReference type="ARBA" id="ARBA00005553"/>
    </source>
</evidence>
<dbReference type="PANTHER" id="PTHR11504:SF9">
    <property type="entry name" value="CYTOCHROME C OXIDASE SUBUNIT 6A-LIKE"/>
    <property type="match status" value="1"/>
</dbReference>
<reference evidence="14 15" key="1">
    <citation type="journal article" date="2020" name="Cell">
        <title>Large-Scale Comparative Analyses of Tick Genomes Elucidate Their Genetic Diversity and Vector Capacities.</title>
        <authorList>
            <consortium name="Tick Genome and Microbiome Consortium (TIGMIC)"/>
            <person name="Jia N."/>
            <person name="Wang J."/>
            <person name="Shi W."/>
            <person name="Du L."/>
            <person name="Sun Y."/>
            <person name="Zhan W."/>
            <person name="Jiang J.F."/>
            <person name="Wang Q."/>
            <person name="Zhang B."/>
            <person name="Ji P."/>
            <person name="Bell-Sakyi L."/>
            <person name="Cui X.M."/>
            <person name="Yuan T.T."/>
            <person name="Jiang B.G."/>
            <person name="Yang W.F."/>
            <person name="Lam T.T."/>
            <person name="Chang Q.C."/>
            <person name="Ding S.J."/>
            <person name="Wang X.J."/>
            <person name="Zhu J.G."/>
            <person name="Ruan X.D."/>
            <person name="Zhao L."/>
            <person name="Wei J.T."/>
            <person name="Ye R.Z."/>
            <person name="Que T.C."/>
            <person name="Du C.H."/>
            <person name="Zhou Y.H."/>
            <person name="Cheng J.X."/>
            <person name="Dai P.F."/>
            <person name="Guo W.B."/>
            <person name="Han X.H."/>
            <person name="Huang E.J."/>
            <person name="Li L.F."/>
            <person name="Wei W."/>
            <person name="Gao Y.C."/>
            <person name="Liu J.Z."/>
            <person name="Shao H.Z."/>
            <person name="Wang X."/>
            <person name="Wang C.C."/>
            <person name="Yang T.C."/>
            <person name="Huo Q.B."/>
            <person name="Li W."/>
            <person name="Chen H.Y."/>
            <person name="Chen S.E."/>
            <person name="Zhou L.G."/>
            <person name="Ni X.B."/>
            <person name="Tian J.H."/>
            <person name="Sheng Y."/>
            <person name="Liu T."/>
            <person name="Pan Y.S."/>
            <person name="Xia L.Y."/>
            <person name="Li J."/>
            <person name="Zhao F."/>
            <person name="Cao W.C."/>
        </authorList>
    </citation>
    <scope>NUCLEOTIDE SEQUENCE [LARGE SCALE GENOMIC DNA]</scope>
    <source>
        <strain evidence="14">HaeL-2018</strain>
    </source>
</reference>
<protein>
    <recommendedName>
        <fullName evidence="12">Cytochrome c oxidase subunit</fullName>
    </recommendedName>
    <alternativeName>
        <fullName evidence="12">Cytochrome c oxidase polypeptide VIa</fullName>
    </alternativeName>
</protein>
<evidence type="ECO:0000256" key="2">
    <source>
        <dbReference type="ARBA" id="ARBA00004673"/>
    </source>
</evidence>
<evidence type="ECO:0000256" key="13">
    <source>
        <dbReference type="SAM" id="Phobius"/>
    </source>
</evidence>
<dbReference type="InterPro" id="IPR018507">
    <property type="entry name" value="Cyt_c_oxidase_su6a_CS"/>
</dbReference>
<evidence type="ECO:0000256" key="11">
    <source>
        <dbReference type="RuleBase" id="RU004396"/>
    </source>
</evidence>
<comment type="subcellular location">
    <subcellularLocation>
        <location evidence="1">Mitochondrion inner membrane</location>
        <topology evidence="1">Single-pass membrane protein</topology>
    </subcellularLocation>
</comment>
<evidence type="ECO:0000256" key="1">
    <source>
        <dbReference type="ARBA" id="ARBA00004434"/>
    </source>
</evidence>
<dbReference type="InterPro" id="IPR001349">
    <property type="entry name" value="Cyt_c_oxidase_su6a"/>
</dbReference>
<keyword evidence="15" id="KW-1185">Reference proteome</keyword>
<organism evidence="14 15">
    <name type="scientific">Haemaphysalis longicornis</name>
    <name type="common">Bush tick</name>
    <dbReference type="NCBI Taxonomy" id="44386"/>
    <lineage>
        <taxon>Eukaryota</taxon>
        <taxon>Metazoa</taxon>
        <taxon>Ecdysozoa</taxon>
        <taxon>Arthropoda</taxon>
        <taxon>Chelicerata</taxon>
        <taxon>Arachnida</taxon>
        <taxon>Acari</taxon>
        <taxon>Parasitiformes</taxon>
        <taxon>Ixodida</taxon>
        <taxon>Ixodoidea</taxon>
        <taxon>Ixodidae</taxon>
        <taxon>Haemaphysalinae</taxon>
        <taxon>Haemaphysalis</taxon>
    </lineage>
</organism>
<comment type="pathway">
    <text evidence="2">Energy metabolism; oxidative phosphorylation.</text>
</comment>
<evidence type="ECO:0000256" key="12">
    <source>
        <dbReference type="RuleBase" id="RU004397"/>
    </source>
</evidence>
<dbReference type="PROSITE" id="PS01329">
    <property type="entry name" value="COX6A"/>
    <property type="match status" value="1"/>
</dbReference>
<keyword evidence="7 13" id="KW-1133">Transmembrane helix</keyword>
<dbReference type="InterPro" id="IPR036418">
    <property type="entry name" value="Cyt_c_oxidase_su6a_sf"/>
</dbReference>
<evidence type="ECO:0000256" key="5">
    <source>
        <dbReference type="ARBA" id="ARBA00022792"/>
    </source>
</evidence>
<dbReference type="SUPFAM" id="SSF81411">
    <property type="entry name" value="Mitochondrial cytochrome c oxidase subunit VIa"/>
    <property type="match status" value="1"/>
</dbReference>
<evidence type="ECO:0000313" key="14">
    <source>
        <dbReference type="EMBL" id="KAH9377282.1"/>
    </source>
</evidence>
<keyword evidence="10 12" id="KW-0472">Membrane</keyword>
<dbReference type="EMBL" id="JABSTR010000008">
    <property type="protein sequence ID" value="KAH9377282.1"/>
    <property type="molecule type" value="Genomic_DNA"/>
</dbReference>
<dbReference type="GO" id="GO:0016491">
    <property type="term" value="F:oxidoreductase activity"/>
    <property type="evidence" value="ECO:0007669"/>
    <property type="project" value="UniProtKB-KW"/>
</dbReference>
<dbReference type="FunFam" id="4.10.95.10:FF:000001">
    <property type="entry name" value="Cytochrome c oxidase subunit 6A, mitochondrial"/>
    <property type="match status" value="1"/>
</dbReference>
<dbReference type="GO" id="GO:0005743">
    <property type="term" value="C:mitochondrial inner membrane"/>
    <property type="evidence" value="ECO:0007669"/>
    <property type="project" value="UniProtKB-SubCell"/>
</dbReference>
<dbReference type="GO" id="GO:0006123">
    <property type="term" value="P:mitochondrial electron transport, cytochrome c to oxygen"/>
    <property type="evidence" value="ECO:0007669"/>
    <property type="project" value="TreeGrafter"/>
</dbReference>
<accession>A0A9J6GPV6</accession>
<keyword evidence="4 13" id="KW-0812">Transmembrane</keyword>
<feature type="transmembrane region" description="Helical" evidence="13">
    <location>
        <begin position="39"/>
        <end position="58"/>
    </location>
</feature>
<evidence type="ECO:0000256" key="10">
    <source>
        <dbReference type="ARBA" id="ARBA00023136"/>
    </source>
</evidence>
<keyword evidence="6" id="KW-0809">Transit peptide</keyword>
<dbReference type="PANTHER" id="PTHR11504">
    <property type="entry name" value="CYTOCHROME C OXIDASE POLYPEPTIDE VIA"/>
    <property type="match status" value="1"/>
</dbReference>
<dbReference type="AlphaFoldDB" id="A0A9J6GPV6"/>
<evidence type="ECO:0000256" key="4">
    <source>
        <dbReference type="ARBA" id="ARBA00022692"/>
    </source>
</evidence>
<dbReference type="OrthoDB" id="5947505at2759"/>
<comment type="similarity">
    <text evidence="3 11">Belongs to the cytochrome c oxidase subunit 6A family.</text>
</comment>
<name>A0A9J6GPV6_HAELO</name>
<evidence type="ECO:0000256" key="9">
    <source>
        <dbReference type="ARBA" id="ARBA00023128"/>
    </source>
</evidence>